<gene>
    <name evidence="7" type="ORF">A1O1_04025</name>
</gene>
<evidence type="ECO:0000256" key="3">
    <source>
        <dbReference type="ARBA" id="ARBA00022833"/>
    </source>
</evidence>
<dbReference type="SMART" id="SM00249">
    <property type="entry name" value="PHD"/>
    <property type="match status" value="2"/>
</dbReference>
<dbReference type="GO" id="GO:0032221">
    <property type="term" value="C:Rpd3S complex"/>
    <property type="evidence" value="ECO:0007669"/>
    <property type="project" value="TreeGrafter"/>
</dbReference>
<dbReference type="GO" id="GO:0008270">
    <property type="term" value="F:zinc ion binding"/>
    <property type="evidence" value="ECO:0007669"/>
    <property type="project" value="UniProtKB-KW"/>
</dbReference>
<feature type="compositionally biased region" description="Low complexity" evidence="5">
    <location>
        <begin position="495"/>
        <end position="516"/>
    </location>
</feature>
<evidence type="ECO:0000256" key="2">
    <source>
        <dbReference type="ARBA" id="ARBA00022771"/>
    </source>
</evidence>
<dbReference type="eggNOG" id="KOG4299">
    <property type="taxonomic scope" value="Eukaryota"/>
</dbReference>
<feature type="domain" description="PHD-type" evidence="6">
    <location>
        <begin position="41"/>
        <end position="90"/>
    </location>
</feature>
<dbReference type="PANTHER" id="PTHR47636">
    <property type="entry name" value="TRANSCRIPTIONAL REGULATORY PROTEIN RCO1"/>
    <property type="match status" value="1"/>
</dbReference>
<dbReference type="OrthoDB" id="5876363at2759"/>
<dbReference type="CDD" id="cd15534">
    <property type="entry name" value="PHD2_PHF12_Rco1"/>
    <property type="match status" value="1"/>
</dbReference>
<evidence type="ECO:0000313" key="7">
    <source>
        <dbReference type="EMBL" id="EXJ90919.1"/>
    </source>
</evidence>
<dbReference type="EMBL" id="AMWN01000003">
    <property type="protein sequence ID" value="EXJ90919.1"/>
    <property type="molecule type" value="Genomic_DNA"/>
</dbReference>
<evidence type="ECO:0000256" key="5">
    <source>
        <dbReference type="SAM" id="MobiDB-lite"/>
    </source>
</evidence>
<dbReference type="HOGENOM" id="CLU_495196_0_0_1"/>
<keyword evidence="2 4" id="KW-0863">Zinc-finger</keyword>
<dbReference type="PANTHER" id="PTHR47636:SF1">
    <property type="entry name" value="TRANSCRIPTIONAL REGULATORY PROTEIN RCO1"/>
    <property type="match status" value="1"/>
</dbReference>
<dbReference type="PROSITE" id="PS50016">
    <property type="entry name" value="ZF_PHD_2"/>
    <property type="match status" value="1"/>
</dbReference>
<dbReference type="GeneID" id="19158912"/>
<dbReference type="RefSeq" id="XP_007723113.1">
    <property type="nucleotide sequence ID" value="XM_007724923.1"/>
</dbReference>
<feature type="region of interest" description="Disordered" evidence="5">
    <location>
        <begin position="461"/>
        <end position="550"/>
    </location>
</feature>
<comment type="caution">
    <text evidence="7">The sequence shown here is derived from an EMBL/GenBank/DDBJ whole genome shotgun (WGS) entry which is preliminary data.</text>
</comment>
<dbReference type="GO" id="GO:0006357">
    <property type="term" value="P:regulation of transcription by RNA polymerase II"/>
    <property type="evidence" value="ECO:0007669"/>
    <property type="project" value="TreeGrafter"/>
</dbReference>
<reference evidence="7 8" key="1">
    <citation type="submission" date="2013-03" db="EMBL/GenBank/DDBJ databases">
        <title>The Genome Sequence of Capronia coronata CBS 617.96.</title>
        <authorList>
            <consortium name="The Broad Institute Genomics Platform"/>
            <person name="Cuomo C."/>
            <person name="de Hoog S."/>
            <person name="Gorbushina A."/>
            <person name="Walker B."/>
            <person name="Young S.K."/>
            <person name="Zeng Q."/>
            <person name="Gargeya S."/>
            <person name="Fitzgerald M."/>
            <person name="Haas B."/>
            <person name="Abouelleil A."/>
            <person name="Allen A.W."/>
            <person name="Alvarado L."/>
            <person name="Arachchi H.M."/>
            <person name="Berlin A.M."/>
            <person name="Chapman S.B."/>
            <person name="Gainer-Dewar J."/>
            <person name="Goldberg J."/>
            <person name="Griggs A."/>
            <person name="Gujja S."/>
            <person name="Hansen M."/>
            <person name="Howarth C."/>
            <person name="Imamovic A."/>
            <person name="Ireland A."/>
            <person name="Larimer J."/>
            <person name="McCowan C."/>
            <person name="Murphy C."/>
            <person name="Pearson M."/>
            <person name="Poon T.W."/>
            <person name="Priest M."/>
            <person name="Roberts A."/>
            <person name="Saif S."/>
            <person name="Shea T."/>
            <person name="Sisk P."/>
            <person name="Sykes S."/>
            <person name="Wortman J."/>
            <person name="Nusbaum C."/>
            <person name="Birren B."/>
        </authorList>
    </citation>
    <scope>NUCLEOTIDE SEQUENCE [LARGE SCALE GENOMIC DNA]</scope>
    <source>
        <strain evidence="7 8">CBS 617.96</strain>
    </source>
</reference>
<evidence type="ECO:0000259" key="6">
    <source>
        <dbReference type="PROSITE" id="PS50016"/>
    </source>
</evidence>
<dbReference type="InterPro" id="IPR019787">
    <property type="entry name" value="Znf_PHD-finger"/>
</dbReference>
<dbReference type="Proteomes" id="UP000019484">
    <property type="component" value="Unassembled WGS sequence"/>
</dbReference>
<dbReference type="InterPro" id="IPR019786">
    <property type="entry name" value="Zinc_finger_PHD-type_CS"/>
</dbReference>
<proteinExistence type="predicted"/>
<evidence type="ECO:0000256" key="4">
    <source>
        <dbReference type="PROSITE-ProRule" id="PRU00146"/>
    </source>
</evidence>
<dbReference type="STRING" id="1182541.W9Z8U4"/>
<dbReference type="InterPro" id="IPR001965">
    <property type="entry name" value="Znf_PHD"/>
</dbReference>
<dbReference type="InterPro" id="IPR013083">
    <property type="entry name" value="Znf_RING/FYVE/PHD"/>
</dbReference>
<name>W9Z8U4_9EURO</name>
<dbReference type="PROSITE" id="PS01359">
    <property type="entry name" value="ZF_PHD_1"/>
    <property type="match status" value="1"/>
</dbReference>
<dbReference type="CDD" id="cd15535">
    <property type="entry name" value="PHD1_Rco1"/>
    <property type="match status" value="1"/>
</dbReference>
<keyword evidence="3" id="KW-0862">Zinc</keyword>
<keyword evidence="1" id="KW-0479">Metal-binding</keyword>
<feature type="compositionally biased region" description="Polar residues" evidence="5">
    <location>
        <begin position="461"/>
        <end position="473"/>
    </location>
</feature>
<dbReference type="AlphaFoldDB" id="W9Z8U4"/>
<keyword evidence="8" id="KW-1185">Reference proteome</keyword>
<dbReference type="Gene3D" id="3.30.40.10">
    <property type="entry name" value="Zinc/RING finger domain, C3HC4 (zinc finger)"/>
    <property type="match status" value="2"/>
</dbReference>
<dbReference type="InterPro" id="IPR052819">
    <property type="entry name" value="Chromatin_regulatory_protein"/>
</dbReference>
<accession>W9Z8U4</accession>
<evidence type="ECO:0000313" key="8">
    <source>
        <dbReference type="Proteomes" id="UP000019484"/>
    </source>
</evidence>
<protein>
    <recommendedName>
        <fullName evidence="6">PHD-type domain-containing protein</fullName>
    </recommendedName>
</protein>
<evidence type="ECO:0000256" key="1">
    <source>
        <dbReference type="ARBA" id="ARBA00022723"/>
    </source>
</evidence>
<dbReference type="Pfam" id="PF00628">
    <property type="entry name" value="PHD"/>
    <property type="match status" value="2"/>
</dbReference>
<dbReference type="InterPro" id="IPR011011">
    <property type="entry name" value="Znf_FYVE_PHD"/>
</dbReference>
<dbReference type="FunFam" id="3.30.40.10:FF:000748">
    <property type="entry name" value="PHD finger domain protein, putative"/>
    <property type="match status" value="1"/>
</dbReference>
<feature type="compositionally biased region" description="Acidic residues" evidence="5">
    <location>
        <begin position="535"/>
        <end position="550"/>
    </location>
</feature>
<feature type="region of interest" description="Disordered" evidence="5">
    <location>
        <begin position="1"/>
        <end position="40"/>
    </location>
</feature>
<organism evidence="7 8">
    <name type="scientific">Capronia coronata CBS 617.96</name>
    <dbReference type="NCBI Taxonomy" id="1182541"/>
    <lineage>
        <taxon>Eukaryota</taxon>
        <taxon>Fungi</taxon>
        <taxon>Dikarya</taxon>
        <taxon>Ascomycota</taxon>
        <taxon>Pezizomycotina</taxon>
        <taxon>Eurotiomycetes</taxon>
        <taxon>Chaetothyriomycetidae</taxon>
        <taxon>Chaetothyriales</taxon>
        <taxon>Herpotrichiellaceae</taxon>
        <taxon>Capronia</taxon>
    </lineage>
</organism>
<sequence>MSINRPNKPKNGGITAGISRAGPGRDSVLGHSANSSSEDNDEFCASCGGEGKLLCCDGCTNSFHHACLEPPLDPDQEVDGEWFCPRCVARRSKQAPSPTGLLGLAIRRVDDTIPKAFALPVDIREYFEGVRTGDEGEYEEVSLPRTQNNAVKMNRAGFIEEPNYKETRDSKGNLILCYRCGHTSNGRDIIPCDYCPAKWHLDCVDPPLAVPPRRRAGDKPGATWRCPLHVEHDLVAVGRQAEAAPGELGRMPKLRKPKNAVPLDVPVVRGFRNNGIIEVELMKDEFEFDKTKEVDMLGKVHRIPEKGIRLDFIDRVKKSWYEDQSFPRLLNAPKRIRAAKYRPDGAVLYHPPEETVVKVVEPDFFTGATALAIAETAKANAALRQRSLREQQAVLQLAEMSQKGMNGLSGDALADLTNQLVSEAPPEVLEAMQQSELDQLLQLQGLINKRLAVLGHATPSLTDETSQASQSGDLSRPTEEHVANSTKGKMVNGDTTAATGTGTSSAANTNANTNTTKKYLYEDYEANGEVNSEHDSDEDEDIDDDSDSIT</sequence>
<dbReference type="SUPFAM" id="SSF57903">
    <property type="entry name" value="FYVE/PHD zinc finger"/>
    <property type="match status" value="2"/>
</dbReference>